<dbReference type="Proteomes" id="UP000232722">
    <property type="component" value="Unassembled WGS sequence"/>
</dbReference>
<organism evidence="1 2">
    <name type="scientific">Rhizophagus irregularis</name>
    <dbReference type="NCBI Taxonomy" id="588596"/>
    <lineage>
        <taxon>Eukaryota</taxon>
        <taxon>Fungi</taxon>
        <taxon>Fungi incertae sedis</taxon>
        <taxon>Mucoromycota</taxon>
        <taxon>Glomeromycotina</taxon>
        <taxon>Glomeromycetes</taxon>
        <taxon>Glomerales</taxon>
        <taxon>Glomeraceae</taxon>
        <taxon>Rhizophagus</taxon>
    </lineage>
</organism>
<name>A0A2N0Q7E6_9GLOM</name>
<gene>
    <name evidence="1" type="ORF">RhiirA5_349650</name>
</gene>
<reference evidence="1 2" key="2">
    <citation type="submission" date="2017-09" db="EMBL/GenBank/DDBJ databases">
        <title>Extensive intraspecific genome diversity in a model arbuscular mycorrhizal fungus.</title>
        <authorList>
            <person name="Chen E.C."/>
            <person name="Morin E."/>
            <person name="Beaudet D."/>
            <person name="Noel J."/>
            <person name="Ndikumana S."/>
            <person name="Charron P."/>
            <person name="St-Onge C."/>
            <person name="Giorgi J."/>
            <person name="Grigoriev I.V."/>
            <person name="Roux C."/>
            <person name="Martin F.M."/>
            <person name="Corradi N."/>
        </authorList>
    </citation>
    <scope>NUCLEOTIDE SEQUENCE [LARGE SCALE GENOMIC DNA]</scope>
    <source>
        <strain evidence="1 2">A5</strain>
    </source>
</reference>
<comment type="caution">
    <text evidence="1">The sequence shown here is derived from an EMBL/GenBank/DDBJ whole genome shotgun (WGS) entry which is preliminary data.</text>
</comment>
<dbReference type="EMBL" id="LLXJ01000107">
    <property type="protein sequence ID" value="PKC14992.1"/>
    <property type="molecule type" value="Genomic_DNA"/>
</dbReference>
<evidence type="ECO:0000313" key="2">
    <source>
        <dbReference type="Proteomes" id="UP000232722"/>
    </source>
</evidence>
<proteinExistence type="predicted"/>
<evidence type="ECO:0000313" key="1">
    <source>
        <dbReference type="EMBL" id="PKC14992.1"/>
    </source>
</evidence>
<reference evidence="1 2" key="1">
    <citation type="submission" date="2016-04" db="EMBL/GenBank/DDBJ databases">
        <title>Genome analyses suggest a sexual origin of heterokaryosis in a supposedly ancient asexual fungus.</title>
        <authorList>
            <person name="Ropars J."/>
            <person name="Sedzielewska K."/>
            <person name="Noel J."/>
            <person name="Charron P."/>
            <person name="Farinelli L."/>
            <person name="Marton T."/>
            <person name="Kruger M."/>
            <person name="Pelin A."/>
            <person name="Brachmann A."/>
            <person name="Corradi N."/>
        </authorList>
    </citation>
    <scope>NUCLEOTIDE SEQUENCE [LARGE SCALE GENOMIC DNA]</scope>
    <source>
        <strain evidence="1 2">A5</strain>
    </source>
</reference>
<protein>
    <submittedName>
        <fullName evidence="1">Uncharacterized protein</fullName>
    </submittedName>
</protein>
<dbReference type="AlphaFoldDB" id="A0A2N0Q7E6"/>
<accession>A0A2N0Q7E6</accession>
<sequence length="79" mass="9545">MSRSSYCPWNRYQKTIRLYKADVLLIFAEKINTRVSVAHSTVFCFCFIRRILGIWRNIVSNFYYTNSWVQEKAGFYILF</sequence>